<evidence type="ECO:0000313" key="1">
    <source>
        <dbReference type="EMBL" id="QQT98562.1"/>
    </source>
</evidence>
<dbReference type="RefSeq" id="WP_002985461.1">
    <property type="nucleotide sequence ID" value="NZ_CP068108.1"/>
</dbReference>
<reference evidence="1 2" key="1">
    <citation type="submission" date="2021-01" db="EMBL/GenBank/DDBJ databases">
        <title>FDA dAtabase for Regulatory Grade micrObial Sequences (FDA-ARGOS): Supporting development and validation of Infectious Disease Dx tests.</title>
        <authorList>
            <person name="Sproer C."/>
            <person name="Gronow S."/>
            <person name="Severitt S."/>
            <person name="Schroder I."/>
            <person name="Tallon L."/>
            <person name="Sadzewicz L."/>
            <person name="Zhao X."/>
            <person name="Boylan J."/>
            <person name="Ott S."/>
            <person name="Bowen H."/>
            <person name="Vavikolanu K."/>
            <person name="Mehta A."/>
            <person name="Aluvathingal J."/>
            <person name="Nadendla S."/>
            <person name="Lowell S."/>
            <person name="Myers T."/>
            <person name="Yan Y."/>
            <person name="Sichtig H."/>
        </authorList>
    </citation>
    <scope>NUCLEOTIDE SEQUENCE [LARGE SCALE GENOMIC DNA]</scope>
    <source>
        <strain evidence="1 2">FDAARGOS_1131</strain>
    </source>
</reference>
<accession>A0A9Q7E7E7</accession>
<dbReference type="OrthoDB" id="1691135at2"/>
<dbReference type="GeneID" id="93527991"/>
<sequence>MIIVKFRDWEFIVDKELTKMTYDKVPGGSSEGCDCNDCKNFVNSRETIYPEEIKKFLTELGVDYKKESEICHYCRQDDGLHHYGGWFHFKGQFKGKDCRVPTGYNSFTFDLTPINDKFSIGFHYYSALTFFDTKENLVQIEFEAKINWTIDKELESE</sequence>
<protein>
    <submittedName>
        <fullName evidence="1">Uncharacterized protein</fullName>
    </submittedName>
</protein>
<dbReference type="EMBL" id="CP068108">
    <property type="protein sequence ID" value="QQT98562.1"/>
    <property type="molecule type" value="Genomic_DNA"/>
</dbReference>
<dbReference type="Proteomes" id="UP000596202">
    <property type="component" value="Chromosome"/>
</dbReference>
<organism evidence="1 2">
    <name type="scientific">Myroides odoratus</name>
    <name type="common">Flavobacterium odoratum</name>
    <dbReference type="NCBI Taxonomy" id="256"/>
    <lineage>
        <taxon>Bacteria</taxon>
        <taxon>Pseudomonadati</taxon>
        <taxon>Bacteroidota</taxon>
        <taxon>Flavobacteriia</taxon>
        <taxon>Flavobacteriales</taxon>
        <taxon>Flavobacteriaceae</taxon>
        <taxon>Myroides</taxon>
    </lineage>
</organism>
<gene>
    <name evidence="1" type="ORF">I6I88_10010</name>
</gene>
<name>A0A9Q7E7E7_MYROD</name>
<dbReference type="AlphaFoldDB" id="A0A9Q7E7E7"/>
<evidence type="ECO:0000313" key="2">
    <source>
        <dbReference type="Proteomes" id="UP000596202"/>
    </source>
</evidence>
<proteinExistence type="predicted"/>